<proteinExistence type="inferred from homology"/>
<dbReference type="FunFam" id="3.40.50.1820:FF:000205">
    <property type="entry name" value="Non-haem bromoperoxidase BPO-A2"/>
    <property type="match status" value="1"/>
</dbReference>
<sequence>MNYIETKNEEHGNKIKLFYEDYGEGQPVILIHGWPLSHKMWEYQVEKIVDAGFRCISYDRRGFGDSDKPWEGYDYDTLASDLNDVITALGLSDTIIVGFSMGGGEVARFIGKYGTANVSKAALISAVPPFMLKTDNNPDGLEKEVFEGFKKEIRKDRAGFLAGFGDKFYNYDKNKDRVSKDQKHYDWSIACRASSKATLDCVDSFGLTDFREDLKQFDVPTLIVHGDDDEIVPIDIAGKKSKDLVKDNTFEVIKGAPHGLIMTHKKEFKEILLRFLKK</sequence>
<dbReference type="InterPro" id="IPR000639">
    <property type="entry name" value="Epox_hydrolase-like"/>
</dbReference>
<protein>
    <submittedName>
        <fullName evidence="3">Arylesterase</fullName>
    </submittedName>
</protein>
<dbReference type="PRINTS" id="PR00111">
    <property type="entry name" value="ABHYDROLASE"/>
</dbReference>
<dbReference type="GO" id="GO:0003824">
    <property type="term" value="F:catalytic activity"/>
    <property type="evidence" value="ECO:0007669"/>
    <property type="project" value="InterPro"/>
</dbReference>
<evidence type="ECO:0000259" key="2">
    <source>
        <dbReference type="Pfam" id="PF00561"/>
    </source>
</evidence>
<evidence type="ECO:0000313" key="3">
    <source>
        <dbReference type="EMBL" id="KRG28336.1"/>
    </source>
</evidence>
<organism evidence="3 4">
    <name type="scientific">Salegentibacter mishustinae</name>
    <dbReference type="NCBI Taxonomy" id="270918"/>
    <lineage>
        <taxon>Bacteria</taxon>
        <taxon>Pseudomonadati</taxon>
        <taxon>Bacteroidota</taxon>
        <taxon>Flavobacteriia</taxon>
        <taxon>Flavobacteriales</taxon>
        <taxon>Flavobacteriaceae</taxon>
        <taxon>Salegentibacter</taxon>
    </lineage>
</organism>
<dbReference type="EMBL" id="LKTP01000023">
    <property type="protein sequence ID" value="KRG28336.1"/>
    <property type="molecule type" value="Genomic_DNA"/>
</dbReference>
<dbReference type="PANTHER" id="PTHR43433:SF4">
    <property type="entry name" value="NON-HEME CHLOROPEROXIDASE-RELATED"/>
    <property type="match status" value="1"/>
</dbReference>
<name>A0A0Q9Z661_9FLAO</name>
<feature type="domain" description="AB hydrolase-1" evidence="2">
    <location>
        <begin position="27"/>
        <end position="264"/>
    </location>
</feature>
<dbReference type="InterPro" id="IPR000073">
    <property type="entry name" value="AB_hydrolase_1"/>
</dbReference>
<dbReference type="PRINTS" id="PR00412">
    <property type="entry name" value="EPOXHYDRLASE"/>
</dbReference>
<gene>
    <name evidence="3" type="ORF">APR42_05985</name>
</gene>
<dbReference type="InterPro" id="IPR029058">
    <property type="entry name" value="AB_hydrolase_fold"/>
</dbReference>
<dbReference type="InterPro" id="IPR050471">
    <property type="entry name" value="AB_hydrolase"/>
</dbReference>
<comment type="similarity">
    <text evidence="1">Belongs to the AB hydrolase superfamily. Bacterial non-heme haloperoxidase / perhydrolase family.</text>
</comment>
<dbReference type="STRING" id="270918.APR42_05985"/>
<dbReference type="Pfam" id="PF00561">
    <property type="entry name" value="Abhydrolase_1"/>
    <property type="match status" value="1"/>
</dbReference>
<comment type="caution">
    <text evidence="3">The sequence shown here is derived from an EMBL/GenBank/DDBJ whole genome shotgun (WGS) entry which is preliminary data.</text>
</comment>
<dbReference type="PANTHER" id="PTHR43433">
    <property type="entry name" value="HYDROLASE, ALPHA/BETA FOLD FAMILY PROTEIN"/>
    <property type="match status" value="1"/>
</dbReference>
<dbReference type="SUPFAM" id="SSF53474">
    <property type="entry name" value="alpha/beta-Hydrolases"/>
    <property type="match status" value="1"/>
</dbReference>
<dbReference type="OrthoDB" id="9780932at2"/>
<dbReference type="AlphaFoldDB" id="A0A0Q9Z661"/>
<dbReference type="RefSeq" id="WP_057482008.1">
    <property type="nucleotide sequence ID" value="NZ_BMWR01000001.1"/>
</dbReference>
<dbReference type="Proteomes" id="UP000051643">
    <property type="component" value="Unassembled WGS sequence"/>
</dbReference>
<reference evidence="3" key="1">
    <citation type="submission" date="2015-10" db="EMBL/GenBank/DDBJ databases">
        <title>Draft genome sequence of Salegentibacter mishustinae KCTC 12263.</title>
        <authorList>
            <person name="Lin W."/>
            <person name="Zheng Q."/>
        </authorList>
    </citation>
    <scope>NUCLEOTIDE SEQUENCE [LARGE SCALE GENOMIC DNA]</scope>
    <source>
        <strain evidence="3">KCTC 12263</strain>
    </source>
</reference>
<keyword evidence="4" id="KW-1185">Reference proteome</keyword>
<evidence type="ECO:0000313" key="4">
    <source>
        <dbReference type="Proteomes" id="UP000051643"/>
    </source>
</evidence>
<dbReference type="Gene3D" id="3.40.50.1820">
    <property type="entry name" value="alpha/beta hydrolase"/>
    <property type="match status" value="1"/>
</dbReference>
<accession>A0A0Q9Z661</accession>
<evidence type="ECO:0000256" key="1">
    <source>
        <dbReference type="ARBA" id="ARBA00038128"/>
    </source>
</evidence>